<evidence type="ECO:0000313" key="6">
    <source>
        <dbReference type="EMBL" id="SJM93845.1"/>
    </source>
</evidence>
<dbReference type="InterPro" id="IPR037150">
    <property type="entry name" value="H-NS_C_dom_sf"/>
</dbReference>
<dbReference type="InterPro" id="IPR027444">
    <property type="entry name" value="H-NS_C_dom"/>
</dbReference>
<sequence>MLDFQKMSEKELKDIIENAEKALRNLHVNRRKDVMAQMKELAASINVSVEIVETDKKSLVRKGNPVPVKYCHPDDAEKTWTGRGVMPTWLRALVDAGHDRSEFLIQPVINA</sequence>
<dbReference type="GO" id="GO:0001217">
    <property type="term" value="F:DNA-binding transcription repressor activity"/>
    <property type="evidence" value="ECO:0007669"/>
    <property type="project" value="TreeGrafter"/>
</dbReference>
<evidence type="ECO:0000256" key="4">
    <source>
        <dbReference type="ARBA" id="ARBA00023125"/>
    </source>
</evidence>
<dbReference type="Pfam" id="PF00816">
    <property type="entry name" value="Histone_HNS"/>
    <property type="match status" value="1"/>
</dbReference>
<gene>
    <name evidence="6" type="ORF">CRENPOLYSF1_480034</name>
</gene>
<dbReference type="Proteomes" id="UP000195667">
    <property type="component" value="Unassembled WGS sequence"/>
</dbReference>
<name>A0A1R4HC80_9GAMM</name>
<dbReference type="Gene3D" id="4.10.430.10">
    <property type="entry name" value="Histone-like protein H-NS, C-terminal domain"/>
    <property type="match status" value="1"/>
</dbReference>
<dbReference type="GO" id="GO:0005829">
    <property type="term" value="C:cytosol"/>
    <property type="evidence" value="ECO:0007669"/>
    <property type="project" value="TreeGrafter"/>
</dbReference>
<reference evidence="7" key="1">
    <citation type="submission" date="2017-02" db="EMBL/GenBank/DDBJ databases">
        <authorList>
            <person name="Daims H."/>
        </authorList>
    </citation>
    <scope>NUCLEOTIDE SEQUENCE [LARGE SCALE GENOMIC DNA]</scope>
</reference>
<evidence type="ECO:0000313" key="7">
    <source>
        <dbReference type="Proteomes" id="UP000195667"/>
    </source>
</evidence>
<feature type="domain" description="DNA-binding protein H-NS-like C-terminal" evidence="5">
    <location>
        <begin position="60"/>
        <end position="105"/>
    </location>
</feature>
<organism evidence="6 7">
    <name type="scientific">Crenothrix polyspora</name>
    <dbReference type="NCBI Taxonomy" id="360316"/>
    <lineage>
        <taxon>Bacteria</taxon>
        <taxon>Pseudomonadati</taxon>
        <taxon>Pseudomonadota</taxon>
        <taxon>Gammaproteobacteria</taxon>
        <taxon>Methylococcales</taxon>
        <taxon>Crenotrichaceae</taxon>
        <taxon>Crenothrix</taxon>
    </lineage>
</organism>
<dbReference type="SUPFAM" id="SSF81273">
    <property type="entry name" value="H-NS histone-like proteins"/>
    <property type="match status" value="1"/>
</dbReference>
<keyword evidence="3" id="KW-0963">Cytoplasm</keyword>
<dbReference type="GO" id="GO:0003681">
    <property type="term" value="F:bent DNA binding"/>
    <property type="evidence" value="ECO:0007669"/>
    <property type="project" value="TreeGrafter"/>
</dbReference>
<dbReference type="GO" id="GO:0009295">
    <property type="term" value="C:nucleoid"/>
    <property type="evidence" value="ECO:0007669"/>
    <property type="project" value="UniProtKB-SubCell"/>
</dbReference>
<protein>
    <submittedName>
        <fullName evidence="6">Histone family protein nucleoid-structuring protein H-NS</fullName>
    </submittedName>
</protein>
<evidence type="ECO:0000256" key="2">
    <source>
        <dbReference type="ARBA" id="ARBA00010610"/>
    </source>
</evidence>
<evidence type="ECO:0000256" key="3">
    <source>
        <dbReference type="ARBA" id="ARBA00022490"/>
    </source>
</evidence>
<dbReference type="EMBL" id="FUKI01000124">
    <property type="protein sequence ID" value="SJM93845.1"/>
    <property type="molecule type" value="Genomic_DNA"/>
</dbReference>
<dbReference type="GO" id="GO:0032993">
    <property type="term" value="C:protein-DNA complex"/>
    <property type="evidence" value="ECO:0007669"/>
    <property type="project" value="TreeGrafter"/>
</dbReference>
<proteinExistence type="inferred from homology"/>
<dbReference type="GO" id="GO:0003680">
    <property type="term" value="F:minor groove of adenine-thymine-rich DNA binding"/>
    <property type="evidence" value="ECO:0007669"/>
    <property type="project" value="TreeGrafter"/>
</dbReference>
<dbReference type="GO" id="GO:0000976">
    <property type="term" value="F:transcription cis-regulatory region binding"/>
    <property type="evidence" value="ECO:0007669"/>
    <property type="project" value="TreeGrafter"/>
</dbReference>
<evidence type="ECO:0000256" key="1">
    <source>
        <dbReference type="ARBA" id="ARBA00004453"/>
    </source>
</evidence>
<keyword evidence="4" id="KW-0238">DNA-binding</keyword>
<dbReference type="SMART" id="SM00528">
    <property type="entry name" value="HNS"/>
    <property type="match status" value="1"/>
</dbReference>
<comment type="similarity">
    <text evidence="2">Belongs to the histone-like protein H-NS family.</text>
</comment>
<dbReference type="AlphaFoldDB" id="A0A1R4HC80"/>
<accession>A0A1R4HC80</accession>
<comment type="subcellular location">
    <subcellularLocation>
        <location evidence="1">Cytoplasm</location>
        <location evidence="1">Nucleoid</location>
    </subcellularLocation>
</comment>
<dbReference type="PANTHER" id="PTHR38097:SF2">
    <property type="entry name" value="DNA-BINDING PROTEIN STPA"/>
    <property type="match status" value="1"/>
</dbReference>
<evidence type="ECO:0000259" key="5">
    <source>
        <dbReference type="SMART" id="SM00528"/>
    </source>
</evidence>
<dbReference type="OrthoDB" id="5297879at2"/>
<dbReference type="PANTHER" id="PTHR38097">
    <property type="match status" value="1"/>
</dbReference>
<dbReference type="RefSeq" id="WP_087144038.1">
    <property type="nucleotide sequence ID" value="NZ_FUKI01000124.1"/>
</dbReference>
<keyword evidence="7" id="KW-1185">Reference proteome</keyword>